<feature type="domain" description="BRCT" evidence="8">
    <location>
        <begin position="430"/>
        <end position="532"/>
    </location>
</feature>
<evidence type="ECO:0000256" key="7">
    <source>
        <dbReference type="SAM" id="MobiDB-lite"/>
    </source>
</evidence>
<evidence type="ECO:0000256" key="1">
    <source>
        <dbReference type="ARBA" id="ARBA00004123"/>
    </source>
</evidence>
<evidence type="ECO:0000313" key="11">
    <source>
        <dbReference type="Proteomes" id="UP000002899"/>
    </source>
</evidence>
<dbReference type="GeneID" id="24423216"/>
<evidence type="ECO:0000256" key="6">
    <source>
        <dbReference type="ARBA" id="ARBA00048336"/>
    </source>
</evidence>
<reference evidence="10 11" key="2">
    <citation type="journal article" date="2013" name="PLoS ONE">
        <title>Whole genome mapping and re-organization of the nuclear and mitochondrial genomes of Babesia microti isolates.</title>
        <authorList>
            <person name="Cornillot E."/>
            <person name="Dassouli A."/>
            <person name="Garg A."/>
            <person name="Pachikara N."/>
            <person name="Randazzo S."/>
            <person name="Depoix D."/>
            <person name="Carcy B."/>
            <person name="Delbecq S."/>
            <person name="Frutos R."/>
            <person name="Silva J.C."/>
            <person name="Sutton R."/>
            <person name="Krause P.J."/>
            <person name="Mamoun C.B."/>
        </authorList>
    </citation>
    <scope>NUCLEOTIDE SEQUENCE [LARGE SCALE GENOMIC DNA]</scope>
    <source>
        <strain evidence="10 11">RI</strain>
    </source>
</reference>
<dbReference type="PROSITE" id="PS50969">
    <property type="entry name" value="FCP1"/>
    <property type="match status" value="1"/>
</dbReference>
<gene>
    <name evidence="10" type="ORF">BMR1_01G00705</name>
</gene>
<dbReference type="OrthoDB" id="10249888at2759"/>
<dbReference type="CDD" id="cd07521">
    <property type="entry name" value="HAD_FCP1-like"/>
    <property type="match status" value="1"/>
</dbReference>
<dbReference type="EMBL" id="FO082871">
    <property type="protein sequence ID" value="CCF72605.1"/>
    <property type="molecule type" value="Genomic_DNA"/>
</dbReference>
<comment type="catalytic activity">
    <reaction evidence="5">
        <text>O-phospho-L-seryl-[protein] + H2O = L-seryl-[protein] + phosphate</text>
        <dbReference type="Rhea" id="RHEA:20629"/>
        <dbReference type="Rhea" id="RHEA-COMP:9863"/>
        <dbReference type="Rhea" id="RHEA-COMP:11604"/>
        <dbReference type="ChEBI" id="CHEBI:15377"/>
        <dbReference type="ChEBI" id="CHEBI:29999"/>
        <dbReference type="ChEBI" id="CHEBI:43474"/>
        <dbReference type="ChEBI" id="CHEBI:83421"/>
        <dbReference type="EC" id="3.1.3.16"/>
    </reaction>
</comment>
<dbReference type="InterPro" id="IPR036420">
    <property type="entry name" value="BRCT_dom_sf"/>
</dbReference>
<feature type="region of interest" description="Disordered" evidence="7">
    <location>
        <begin position="1"/>
        <end position="36"/>
    </location>
</feature>
<dbReference type="InterPro" id="IPR004274">
    <property type="entry name" value="FCP1_dom"/>
</dbReference>
<dbReference type="InterPro" id="IPR036412">
    <property type="entry name" value="HAD-like_sf"/>
</dbReference>
<evidence type="ECO:0000313" key="10">
    <source>
        <dbReference type="EMBL" id="CCF72605.1"/>
    </source>
</evidence>
<protein>
    <recommendedName>
        <fullName evidence="2">protein-serine/threonine phosphatase</fullName>
        <ecNumber evidence="2">3.1.3.16</ecNumber>
    </recommendedName>
</protein>
<keyword evidence="11" id="KW-1185">Reference proteome</keyword>
<accession>I7IP17</accession>
<feature type="domain" description="FCP1 homology" evidence="9">
    <location>
        <begin position="172"/>
        <end position="349"/>
    </location>
</feature>
<dbReference type="PANTHER" id="PTHR23081:SF36">
    <property type="entry name" value="RNA POLYMERASE II SUBUNIT A C-TERMINAL DOMAIN PHOSPHATASE"/>
    <property type="match status" value="1"/>
</dbReference>
<dbReference type="Gene3D" id="1.10.287.10">
    <property type="entry name" value="S15/NS1, RNA-binding"/>
    <property type="match status" value="1"/>
</dbReference>
<dbReference type="InterPro" id="IPR023214">
    <property type="entry name" value="HAD_sf"/>
</dbReference>
<proteinExistence type="predicted"/>
<name>I7IP17_BABMR</name>
<evidence type="ECO:0000256" key="4">
    <source>
        <dbReference type="ARBA" id="ARBA00023242"/>
    </source>
</evidence>
<dbReference type="PROSITE" id="PS50172">
    <property type="entry name" value="BRCT"/>
    <property type="match status" value="1"/>
</dbReference>
<feature type="compositionally biased region" description="Basic and acidic residues" evidence="7">
    <location>
        <begin position="16"/>
        <end position="27"/>
    </location>
</feature>
<dbReference type="SUPFAM" id="SSF56784">
    <property type="entry name" value="HAD-like"/>
    <property type="match status" value="1"/>
</dbReference>
<evidence type="ECO:0000256" key="2">
    <source>
        <dbReference type="ARBA" id="ARBA00013081"/>
    </source>
</evidence>
<dbReference type="InterPro" id="IPR039189">
    <property type="entry name" value="Fcp1"/>
</dbReference>
<dbReference type="EC" id="3.1.3.16" evidence="2"/>
<dbReference type="KEGG" id="bmic:BMR1_01G00705"/>
<dbReference type="Gene3D" id="3.40.50.1000">
    <property type="entry name" value="HAD superfamily/HAD-like"/>
    <property type="match status" value="1"/>
</dbReference>
<dbReference type="InterPro" id="IPR001357">
    <property type="entry name" value="BRCT_dom"/>
</dbReference>
<keyword evidence="3 10" id="KW-0378">Hydrolase</keyword>
<reference evidence="10 11" key="3">
    <citation type="journal article" date="2016" name="Sci. Rep.">
        <title>Genome-wide diversity and gene expression profiling of Babesia microti isolates identify polymorphic genes that mediate host-pathogen interactions.</title>
        <authorList>
            <person name="Silva J.C."/>
            <person name="Cornillot E."/>
            <person name="McCracken C."/>
            <person name="Usmani-Brown S."/>
            <person name="Dwivedi A."/>
            <person name="Ifeonu O.O."/>
            <person name="Crabtree J."/>
            <person name="Gotia H.T."/>
            <person name="Virji A.Z."/>
            <person name="Reynes C."/>
            <person name="Colinge J."/>
            <person name="Kumar V."/>
            <person name="Lawres L."/>
            <person name="Pazzi J.E."/>
            <person name="Pablo J.V."/>
            <person name="Hung C."/>
            <person name="Brancato J."/>
            <person name="Kumari P."/>
            <person name="Orvis J."/>
            <person name="Tretina K."/>
            <person name="Chibucos M."/>
            <person name="Ott S."/>
            <person name="Sadzewicz L."/>
            <person name="Sengamalay N."/>
            <person name="Shetty A.C."/>
            <person name="Su Q."/>
            <person name="Tallon L."/>
            <person name="Fraser C.M."/>
            <person name="Frutos R."/>
            <person name="Molina D.M."/>
            <person name="Krause P.J."/>
            <person name="Ben Mamoun C."/>
        </authorList>
    </citation>
    <scope>NUCLEOTIDE SEQUENCE [LARGE SCALE GENOMIC DNA]</scope>
    <source>
        <strain evidence="10 11">RI</strain>
    </source>
</reference>
<dbReference type="SMART" id="SM00577">
    <property type="entry name" value="CPDc"/>
    <property type="match status" value="1"/>
</dbReference>
<reference evidence="10 11" key="1">
    <citation type="journal article" date="2012" name="Nucleic Acids Res.">
        <title>Sequencing of the smallest Apicomplexan genome from the human pathogen Babesia microti.</title>
        <authorList>
            <person name="Cornillot E."/>
            <person name="Hadj-Kaddour K."/>
            <person name="Dassouli A."/>
            <person name="Noel B."/>
            <person name="Ranwez V."/>
            <person name="Vacherie B."/>
            <person name="Augagneur Y."/>
            <person name="Bres V."/>
            <person name="Duclos A."/>
            <person name="Randazzo S."/>
            <person name="Carcy B."/>
            <person name="Debierre-Grockiego F."/>
            <person name="Delbecq S."/>
            <person name="Moubri-Menage K."/>
            <person name="Shams-Eldin H."/>
            <person name="Usmani-Brown S."/>
            <person name="Bringaud F."/>
            <person name="Wincker P."/>
            <person name="Vivares C.P."/>
            <person name="Schwarz R.T."/>
            <person name="Schetters T.P."/>
            <person name="Krause P.J."/>
            <person name="Gorenflot A."/>
            <person name="Berry V."/>
            <person name="Barbe V."/>
            <person name="Ben Mamoun C."/>
        </authorList>
    </citation>
    <scope>NUCLEOTIDE SEQUENCE [LARGE SCALE GENOMIC DNA]</scope>
    <source>
        <strain evidence="10 11">RI</strain>
    </source>
</reference>
<dbReference type="VEuPathDB" id="PiroplasmaDB:BMR1_01G00705"/>
<keyword evidence="4" id="KW-0539">Nucleus</keyword>
<dbReference type="Gene3D" id="3.40.50.10190">
    <property type="entry name" value="BRCT domain"/>
    <property type="match status" value="1"/>
</dbReference>
<dbReference type="Proteomes" id="UP000002899">
    <property type="component" value="Chromosome I"/>
</dbReference>
<evidence type="ECO:0000256" key="5">
    <source>
        <dbReference type="ARBA" id="ARBA00047761"/>
    </source>
</evidence>
<evidence type="ECO:0000259" key="9">
    <source>
        <dbReference type="PROSITE" id="PS50969"/>
    </source>
</evidence>
<comment type="catalytic activity">
    <reaction evidence="6">
        <text>O-phospho-L-threonyl-[protein] + H2O = L-threonyl-[protein] + phosphate</text>
        <dbReference type="Rhea" id="RHEA:47004"/>
        <dbReference type="Rhea" id="RHEA-COMP:11060"/>
        <dbReference type="Rhea" id="RHEA-COMP:11605"/>
        <dbReference type="ChEBI" id="CHEBI:15377"/>
        <dbReference type="ChEBI" id="CHEBI:30013"/>
        <dbReference type="ChEBI" id="CHEBI:43474"/>
        <dbReference type="ChEBI" id="CHEBI:61977"/>
        <dbReference type="EC" id="3.1.3.16"/>
    </reaction>
</comment>
<evidence type="ECO:0000259" key="8">
    <source>
        <dbReference type="PROSITE" id="PS50172"/>
    </source>
</evidence>
<dbReference type="GO" id="GO:0005634">
    <property type="term" value="C:nucleus"/>
    <property type="evidence" value="ECO:0007669"/>
    <property type="project" value="UniProtKB-SubCell"/>
</dbReference>
<comment type="subcellular location">
    <subcellularLocation>
        <location evidence="1">Nucleus</location>
    </subcellularLocation>
</comment>
<sequence>MATRQDNIIRGKQRNRNTENRGSDVKVKVQKRGKKKTKIATQHNNLKKRRIPVKRGNDETAETLNFPKEKVNWNTHIDIIFAFDNLSVISEQSRSSDFSDTSDSECSDASEEEGTLKRKRLKKLLQCNILPEAAEKYKRDYKLHELTVSSRVMANEVVGRELSVKVTDDMMLSSGKLVLLLDLDNTLLHAISQSKLDYELKLNDYVDDLGDPELYTFTLPSYADVSYYLKLRPRLREFLHILSFYYEMSIYTNATREYADVVIAILDPDRSLFMDRIIARGGGNDRGLTKSARRLYPKLSQRFVVSFDDRRDVWTDIDPNQVLKAHHYSYFMENLPQNIGKFKTDIPAMPNSTSKTSLDGKSQINGLTLDLSQSGAINDSSSVGCNSSVNNPLQDFDMHLMYMTKVFLELHKRFYSNPLKANVGTILAEMQKETLSGVGIFFTGFRKNVKNAVSGWTDCEVRQKEMALEFGAHVVDKLVDKKTTHVVAAKNCTDNLIKSREPDFDHLHKVHFLWLYSCRATWQNVSCDKFDVDTVCNIYSNTPPLYPGRDHWKCLYDKDIHGSLAPLTPATITKVTAANNKKRDSNTSLPLRVFLGTGQYSHDTVIVSPVEKILIKWDPNATKPRQFERGADMESGDSMSAVGESTPYCDATSFPDPLLSELYS</sequence>
<dbReference type="RefSeq" id="XP_012647214.1">
    <property type="nucleotide sequence ID" value="XM_012791760.1"/>
</dbReference>
<dbReference type="SUPFAM" id="SSF52113">
    <property type="entry name" value="BRCT domain"/>
    <property type="match status" value="1"/>
</dbReference>
<feature type="region of interest" description="Disordered" evidence="7">
    <location>
        <begin position="625"/>
        <end position="653"/>
    </location>
</feature>
<dbReference type="GO" id="GO:0008420">
    <property type="term" value="F:RNA polymerase II CTD heptapeptide repeat phosphatase activity"/>
    <property type="evidence" value="ECO:0007669"/>
    <property type="project" value="InterPro"/>
</dbReference>
<dbReference type="PANTHER" id="PTHR23081">
    <property type="entry name" value="RNA POLYMERASE II CTD PHOSPHATASE"/>
    <property type="match status" value="1"/>
</dbReference>
<evidence type="ECO:0000256" key="3">
    <source>
        <dbReference type="ARBA" id="ARBA00022801"/>
    </source>
</evidence>
<dbReference type="AlphaFoldDB" id="I7IP17"/>
<organism evidence="10 11">
    <name type="scientific">Babesia microti (strain RI)</name>
    <dbReference type="NCBI Taxonomy" id="1133968"/>
    <lineage>
        <taxon>Eukaryota</taxon>
        <taxon>Sar</taxon>
        <taxon>Alveolata</taxon>
        <taxon>Apicomplexa</taxon>
        <taxon>Aconoidasida</taxon>
        <taxon>Piroplasmida</taxon>
        <taxon>Babesiidae</taxon>
        <taxon>Babesia</taxon>
    </lineage>
</organism>
<dbReference type="Pfam" id="PF03031">
    <property type="entry name" value="NIF"/>
    <property type="match status" value="1"/>
</dbReference>